<organism evidence="1">
    <name type="scientific">hydrocarbon metagenome</name>
    <dbReference type="NCBI Taxonomy" id="938273"/>
    <lineage>
        <taxon>unclassified sequences</taxon>
        <taxon>metagenomes</taxon>
        <taxon>ecological metagenomes</taxon>
    </lineage>
</organism>
<evidence type="ECO:0000313" key="1">
    <source>
        <dbReference type="EMBL" id="KUG28592.1"/>
    </source>
</evidence>
<dbReference type="Pfam" id="PF13277">
    <property type="entry name" value="YmdB"/>
    <property type="match status" value="1"/>
</dbReference>
<dbReference type="PANTHER" id="PTHR36303">
    <property type="entry name" value="2',3'-CYCLIC-NUCLEOTIDE 2'-PHOSPHODIESTERASE"/>
    <property type="match status" value="1"/>
</dbReference>
<protein>
    <submittedName>
        <fullName evidence="1">Phosphoesterase family protein</fullName>
    </submittedName>
</protein>
<gene>
    <name evidence="1" type="ORF">ASZ90_001533</name>
</gene>
<dbReference type="InterPro" id="IPR029052">
    <property type="entry name" value="Metallo-depent_PP-like"/>
</dbReference>
<dbReference type="Gene3D" id="3.60.21.10">
    <property type="match status" value="1"/>
</dbReference>
<dbReference type="PIRSF" id="PIRSF004789">
    <property type="entry name" value="DR1281"/>
    <property type="match status" value="1"/>
</dbReference>
<proteinExistence type="predicted"/>
<comment type="caution">
    <text evidence="1">The sequence shown here is derived from an EMBL/GenBank/DDBJ whole genome shotgun (WGS) entry which is preliminary data.</text>
</comment>
<dbReference type="SUPFAM" id="SSF56300">
    <property type="entry name" value="Metallo-dependent phosphatases"/>
    <property type="match status" value="1"/>
</dbReference>
<name>A0A0W8G649_9ZZZZ</name>
<dbReference type="NCBIfam" id="TIGR00282">
    <property type="entry name" value="TIGR00282 family metallophosphoesterase"/>
    <property type="match status" value="1"/>
</dbReference>
<dbReference type="GO" id="GO:0004113">
    <property type="term" value="F:2',3'-cyclic-nucleotide 3'-phosphodiesterase activity"/>
    <property type="evidence" value="ECO:0007669"/>
    <property type="project" value="TreeGrafter"/>
</dbReference>
<dbReference type="EMBL" id="LNQE01000203">
    <property type="protein sequence ID" value="KUG28592.1"/>
    <property type="molecule type" value="Genomic_DNA"/>
</dbReference>
<dbReference type="InterPro" id="IPR005235">
    <property type="entry name" value="YmdB-like"/>
</dbReference>
<sequence>MRILFLGDIVGRPGRDAVVAGLFRLRRECGADVVLANGENASGGLGITVKAASQLLSCGVDVITSGNHIFKHREIQTYFDGTDRLLRPANYPPGAPGTGLGVYRPDGTPPYAVINLLGRTYMDSLDCPFRTADALIGRIPGDVAVRVLDFHAEATSEKKAMAYYLDGRVSALCGTHTHVQTSDAQILPHGMAYITDLGMSGPIRSAIGMDPQAVIRRYLTGMPQRFVLSKGPVELQGAVIDIDAQTGKAVQIQAWRQACQE</sequence>
<reference evidence="1" key="1">
    <citation type="journal article" date="2015" name="Proc. Natl. Acad. Sci. U.S.A.">
        <title>Networks of energetic and metabolic interactions define dynamics in microbial communities.</title>
        <authorList>
            <person name="Embree M."/>
            <person name="Liu J.K."/>
            <person name="Al-Bassam M.M."/>
            <person name="Zengler K."/>
        </authorList>
    </citation>
    <scope>NUCLEOTIDE SEQUENCE</scope>
</reference>
<dbReference type="CDD" id="cd07382">
    <property type="entry name" value="MPP_DR1281"/>
    <property type="match status" value="1"/>
</dbReference>
<dbReference type="PANTHER" id="PTHR36303:SF1">
    <property type="entry name" value="2',3'-CYCLIC-NUCLEOTIDE 2'-PHOSPHODIESTERASE"/>
    <property type="match status" value="1"/>
</dbReference>
<accession>A0A0W8G649</accession>
<dbReference type="AlphaFoldDB" id="A0A0W8G649"/>